<evidence type="ECO:0000256" key="7">
    <source>
        <dbReference type="ARBA" id="ARBA00023136"/>
    </source>
</evidence>
<keyword evidence="10" id="KW-1185">Reference proteome</keyword>
<evidence type="ECO:0000313" key="10">
    <source>
        <dbReference type="Proteomes" id="UP000271272"/>
    </source>
</evidence>
<dbReference type="RefSeq" id="WP_124932994.1">
    <property type="nucleotide sequence ID" value="NZ_RQZC01000002.1"/>
</dbReference>
<evidence type="ECO:0000313" key="9">
    <source>
        <dbReference type="EMBL" id="RRD30352.1"/>
    </source>
</evidence>
<comment type="subcellular location">
    <subcellularLocation>
        <location evidence="1">Cell membrane</location>
        <topology evidence="1">Multi-pass membrane protein</topology>
    </subcellularLocation>
</comment>
<protein>
    <submittedName>
        <fullName evidence="9">Enterochelin ABC transporter permease</fullName>
    </submittedName>
</protein>
<gene>
    <name evidence="9" type="ORF">EII10_02780</name>
</gene>
<dbReference type="GO" id="GO:0005886">
    <property type="term" value="C:plasma membrane"/>
    <property type="evidence" value="ECO:0007669"/>
    <property type="project" value="UniProtKB-SubCell"/>
</dbReference>
<sequence>MSARIHPGWRLAALALLLVAAAALFLGYEARSLHSVLRFRLPTLAAMLIVGWAVAVSTVTFQTLTSNRILTPAIMGLDAIYSLIQTLVLVIAGSQVLAATPSLIQFAATSAIMVGASWLLIVPLLGSGRQLHVLVLAGIILGTLLRSITVFIQNLLDPNEFFVLQARLFASFNGVSRDLLWVGGAIVTVLSAWLWHRRHVLDVLLLGRPLAISLGVPYDREVKRTMIAIAVLVSVSTAMVGPITFFGLLVAHLAYRLAGSHRHAVVLPASALCAALTLVGGQAVLQHLLDWSTVLSVVVELAGGLLLITLLIREGKRL</sequence>
<feature type="transmembrane region" description="Helical" evidence="8">
    <location>
        <begin position="179"/>
        <end position="196"/>
    </location>
</feature>
<dbReference type="Gene3D" id="1.10.3470.10">
    <property type="entry name" value="ABC transporter involved in vitamin B12 uptake, BtuC"/>
    <property type="match status" value="1"/>
</dbReference>
<dbReference type="AlphaFoldDB" id="A0A3P1V829"/>
<dbReference type="EMBL" id="RQZC01000002">
    <property type="protein sequence ID" value="RRD30352.1"/>
    <property type="molecule type" value="Genomic_DNA"/>
</dbReference>
<evidence type="ECO:0000256" key="5">
    <source>
        <dbReference type="ARBA" id="ARBA00022692"/>
    </source>
</evidence>
<dbReference type="Pfam" id="PF01032">
    <property type="entry name" value="FecCD"/>
    <property type="match status" value="1"/>
</dbReference>
<feature type="transmembrane region" description="Helical" evidence="8">
    <location>
        <begin position="43"/>
        <end position="61"/>
    </location>
</feature>
<feature type="transmembrane region" description="Helical" evidence="8">
    <location>
        <begin position="291"/>
        <end position="312"/>
    </location>
</feature>
<feature type="transmembrane region" description="Helical" evidence="8">
    <location>
        <begin position="226"/>
        <end position="253"/>
    </location>
</feature>
<feature type="transmembrane region" description="Helical" evidence="8">
    <location>
        <begin position="73"/>
        <end position="97"/>
    </location>
</feature>
<comment type="similarity">
    <text evidence="2">Belongs to the binding-protein-dependent transport system permease family. FecCD subfamily.</text>
</comment>
<keyword evidence="5 8" id="KW-0812">Transmembrane</keyword>
<name>A0A3P1V829_9ACTO</name>
<evidence type="ECO:0000256" key="2">
    <source>
        <dbReference type="ARBA" id="ARBA00007935"/>
    </source>
</evidence>
<keyword evidence="4" id="KW-1003">Cell membrane</keyword>
<feature type="transmembrane region" description="Helical" evidence="8">
    <location>
        <begin position="133"/>
        <end position="152"/>
    </location>
</feature>
<evidence type="ECO:0000256" key="6">
    <source>
        <dbReference type="ARBA" id="ARBA00022989"/>
    </source>
</evidence>
<keyword evidence="3" id="KW-0813">Transport</keyword>
<dbReference type="InterPro" id="IPR037294">
    <property type="entry name" value="ABC_BtuC-like"/>
</dbReference>
<dbReference type="GO" id="GO:0033214">
    <property type="term" value="P:siderophore-iron import into cell"/>
    <property type="evidence" value="ECO:0007669"/>
    <property type="project" value="TreeGrafter"/>
</dbReference>
<dbReference type="PANTHER" id="PTHR30472">
    <property type="entry name" value="FERRIC ENTEROBACTIN TRANSPORT SYSTEM PERMEASE PROTEIN"/>
    <property type="match status" value="1"/>
</dbReference>
<evidence type="ECO:0000256" key="1">
    <source>
        <dbReference type="ARBA" id="ARBA00004651"/>
    </source>
</evidence>
<dbReference type="CDD" id="cd06550">
    <property type="entry name" value="TM_ABC_iron-siderophores_like"/>
    <property type="match status" value="1"/>
</dbReference>
<dbReference type="PANTHER" id="PTHR30472:SF19">
    <property type="entry name" value="PETROBACTIN IMPORT SYSTEM PERMEASE PROTEIN YCLO"/>
    <property type="match status" value="1"/>
</dbReference>
<dbReference type="Proteomes" id="UP000271272">
    <property type="component" value="Unassembled WGS sequence"/>
</dbReference>
<accession>A0A3P1V829</accession>
<comment type="caution">
    <text evidence="9">The sequence shown here is derived from an EMBL/GenBank/DDBJ whole genome shotgun (WGS) entry which is preliminary data.</text>
</comment>
<keyword evidence="7 8" id="KW-0472">Membrane</keyword>
<dbReference type="GO" id="GO:0022857">
    <property type="term" value="F:transmembrane transporter activity"/>
    <property type="evidence" value="ECO:0007669"/>
    <property type="project" value="InterPro"/>
</dbReference>
<keyword evidence="6 8" id="KW-1133">Transmembrane helix</keyword>
<proteinExistence type="inferred from homology"/>
<dbReference type="OrthoDB" id="9796260at2"/>
<dbReference type="SUPFAM" id="SSF81345">
    <property type="entry name" value="ABC transporter involved in vitamin B12 uptake, BtuC"/>
    <property type="match status" value="1"/>
</dbReference>
<evidence type="ECO:0000256" key="8">
    <source>
        <dbReference type="SAM" id="Phobius"/>
    </source>
</evidence>
<feature type="transmembrane region" description="Helical" evidence="8">
    <location>
        <begin position="103"/>
        <end position="126"/>
    </location>
</feature>
<dbReference type="InterPro" id="IPR000522">
    <property type="entry name" value="ABC_transptr_permease_BtuC"/>
</dbReference>
<evidence type="ECO:0000256" key="3">
    <source>
        <dbReference type="ARBA" id="ARBA00022448"/>
    </source>
</evidence>
<evidence type="ECO:0000256" key="4">
    <source>
        <dbReference type="ARBA" id="ARBA00022475"/>
    </source>
</evidence>
<feature type="transmembrane region" description="Helical" evidence="8">
    <location>
        <begin position="265"/>
        <end position="285"/>
    </location>
</feature>
<organism evidence="9 10">
    <name type="scientific">Actinomyces bowdenii</name>
    <dbReference type="NCBI Taxonomy" id="131109"/>
    <lineage>
        <taxon>Bacteria</taxon>
        <taxon>Bacillati</taxon>
        <taxon>Actinomycetota</taxon>
        <taxon>Actinomycetes</taxon>
        <taxon>Actinomycetales</taxon>
        <taxon>Actinomycetaceae</taxon>
        <taxon>Actinomyces</taxon>
    </lineage>
</organism>
<reference evidence="9 10" key="1">
    <citation type="submission" date="2018-11" db="EMBL/GenBank/DDBJ databases">
        <title>Genomes From Bacteria Associated with the Canine Oral Cavity: a Test Case for Automated Genome-Based Taxonomic Assignment.</title>
        <authorList>
            <person name="Coil D.A."/>
            <person name="Jospin G."/>
            <person name="Darling A.E."/>
            <person name="Wallis C."/>
            <person name="Davis I.J."/>
            <person name="Harris S."/>
            <person name="Eisen J.A."/>
            <person name="Holcombe L.J."/>
            <person name="O'Flynn C."/>
        </authorList>
    </citation>
    <scope>NUCLEOTIDE SEQUENCE [LARGE SCALE GENOMIC DNA]</scope>
    <source>
        <strain evidence="9 10">OH5050</strain>
    </source>
</reference>